<accession>A0ACA9NV13</accession>
<dbReference type="Proteomes" id="UP000789702">
    <property type="component" value="Unassembled WGS sequence"/>
</dbReference>
<sequence length="143" mass="16502">MTTTQAYFGPYTQIYTNETNFEWNRVGFLRPDLTQQVLKLQQKRVVLPVTSKAERPKKEQEFLSIQNRALGELKNALEIALSRFDRCPPMFKNDVDNMSIAHVRSCFDRAIKNLHSYCYEYQNSPKAPNAPKSSFTVPPKAPT</sequence>
<gene>
    <name evidence="1" type="ORF">DHETER_LOCUS10288</name>
</gene>
<protein>
    <submittedName>
        <fullName evidence="1">14222_t:CDS:1</fullName>
    </submittedName>
</protein>
<feature type="non-terminal residue" evidence="1">
    <location>
        <position position="143"/>
    </location>
</feature>
<proteinExistence type="predicted"/>
<comment type="caution">
    <text evidence="1">The sequence shown here is derived from an EMBL/GenBank/DDBJ whole genome shotgun (WGS) entry which is preliminary data.</text>
</comment>
<reference evidence="1" key="1">
    <citation type="submission" date="2021-06" db="EMBL/GenBank/DDBJ databases">
        <authorList>
            <person name="Kallberg Y."/>
            <person name="Tangrot J."/>
            <person name="Rosling A."/>
        </authorList>
    </citation>
    <scope>NUCLEOTIDE SEQUENCE</scope>
    <source>
        <strain evidence="1">IL203A</strain>
    </source>
</reference>
<dbReference type="EMBL" id="CAJVPU010019765">
    <property type="protein sequence ID" value="CAG8673439.1"/>
    <property type="molecule type" value="Genomic_DNA"/>
</dbReference>
<evidence type="ECO:0000313" key="2">
    <source>
        <dbReference type="Proteomes" id="UP000789702"/>
    </source>
</evidence>
<name>A0ACA9NV13_9GLOM</name>
<organism evidence="1 2">
    <name type="scientific">Dentiscutata heterogama</name>
    <dbReference type="NCBI Taxonomy" id="1316150"/>
    <lineage>
        <taxon>Eukaryota</taxon>
        <taxon>Fungi</taxon>
        <taxon>Fungi incertae sedis</taxon>
        <taxon>Mucoromycota</taxon>
        <taxon>Glomeromycotina</taxon>
        <taxon>Glomeromycetes</taxon>
        <taxon>Diversisporales</taxon>
        <taxon>Gigasporaceae</taxon>
        <taxon>Dentiscutata</taxon>
    </lineage>
</organism>
<evidence type="ECO:0000313" key="1">
    <source>
        <dbReference type="EMBL" id="CAG8673439.1"/>
    </source>
</evidence>
<keyword evidence="2" id="KW-1185">Reference proteome</keyword>